<dbReference type="InterPro" id="IPR020084">
    <property type="entry name" value="NUDIX_hydrolase_CS"/>
</dbReference>
<dbReference type="PRINTS" id="PR00502">
    <property type="entry name" value="NUDIXFAMILY"/>
</dbReference>
<dbReference type="InterPro" id="IPR000086">
    <property type="entry name" value="NUDIX_hydrolase_dom"/>
</dbReference>
<sequence>MENRPRAFAALIKGDSILMVHVVTGSKDFWTLPGGGLEAEETFEDAVVREVQEEVNLKVKVVKELFTGTYERGIEKCFLVEEIEKASIPTLGYDPELPRHQQELKEVKWHSITNVREDLHVSKVIEALNLKV</sequence>
<reference evidence="5 6" key="1">
    <citation type="submission" date="2020-10" db="EMBL/GenBank/DDBJ databases">
        <title>Bacillus sp. HD4P25, an endophyte from a halophyte.</title>
        <authorList>
            <person name="Sun J.-Q."/>
        </authorList>
    </citation>
    <scope>NUCLEOTIDE SEQUENCE [LARGE SCALE GENOMIC DNA]</scope>
    <source>
        <strain evidence="5 6">YIM 93174</strain>
    </source>
</reference>
<keyword evidence="2 3" id="KW-0378">Hydrolase</keyword>
<dbReference type="PROSITE" id="PS00893">
    <property type="entry name" value="NUDIX_BOX"/>
    <property type="match status" value="1"/>
</dbReference>
<dbReference type="SUPFAM" id="SSF55811">
    <property type="entry name" value="Nudix"/>
    <property type="match status" value="1"/>
</dbReference>
<dbReference type="GO" id="GO:0016787">
    <property type="term" value="F:hydrolase activity"/>
    <property type="evidence" value="ECO:0007669"/>
    <property type="project" value="UniProtKB-KW"/>
</dbReference>
<evidence type="ECO:0000313" key="5">
    <source>
        <dbReference type="EMBL" id="MBE4909935.1"/>
    </source>
</evidence>
<evidence type="ECO:0000256" key="1">
    <source>
        <dbReference type="ARBA" id="ARBA00001946"/>
    </source>
</evidence>
<evidence type="ECO:0000256" key="2">
    <source>
        <dbReference type="ARBA" id="ARBA00022801"/>
    </source>
</evidence>
<dbReference type="InterPro" id="IPR015797">
    <property type="entry name" value="NUDIX_hydrolase-like_dom_sf"/>
</dbReference>
<evidence type="ECO:0000313" key="6">
    <source>
        <dbReference type="Proteomes" id="UP001516662"/>
    </source>
</evidence>
<organism evidence="5 6">
    <name type="scientific">Litchfieldia luteola</name>
    <dbReference type="NCBI Taxonomy" id="682179"/>
    <lineage>
        <taxon>Bacteria</taxon>
        <taxon>Bacillati</taxon>
        <taxon>Bacillota</taxon>
        <taxon>Bacilli</taxon>
        <taxon>Bacillales</taxon>
        <taxon>Bacillaceae</taxon>
        <taxon>Litchfieldia</taxon>
    </lineage>
</organism>
<feature type="domain" description="Nudix hydrolase" evidence="4">
    <location>
        <begin position="2"/>
        <end position="132"/>
    </location>
</feature>
<protein>
    <submittedName>
        <fullName evidence="5">NUDIX hydrolase</fullName>
    </submittedName>
</protein>
<comment type="cofactor">
    <cofactor evidence="1">
        <name>Mg(2+)</name>
        <dbReference type="ChEBI" id="CHEBI:18420"/>
    </cofactor>
</comment>
<dbReference type="InterPro" id="IPR020476">
    <property type="entry name" value="Nudix_hydrolase"/>
</dbReference>
<dbReference type="EMBL" id="JADCLJ010000024">
    <property type="protein sequence ID" value="MBE4909935.1"/>
    <property type="molecule type" value="Genomic_DNA"/>
</dbReference>
<dbReference type="RefSeq" id="WP_193539045.1">
    <property type="nucleotide sequence ID" value="NZ_JADCLJ010000024.1"/>
</dbReference>
<name>A0ABR9QN52_9BACI</name>
<keyword evidence="6" id="KW-1185">Reference proteome</keyword>
<dbReference type="PROSITE" id="PS51462">
    <property type="entry name" value="NUDIX"/>
    <property type="match status" value="1"/>
</dbReference>
<accession>A0ABR9QN52</accession>
<gene>
    <name evidence="5" type="ORF">IMZ08_18015</name>
</gene>
<dbReference type="Gene3D" id="3.90.79.10">
    <property type="entry name" value="Nucleoside Triphosphate Pyrophosphohydrolase"/>
    <property type="match status" value="1"/>
</dbReference>
<dbReference type="Proteomes" id="UP001516662">
    <property type="component" value="Unassembled WGS sequence"/>
</dbReference>
<proteinExistence type="inferred from homology"/>
<dbReference type="Pfam" id="PF00293">
    <property type="entry name" value="NUDIX"/>
    <property type="match status" value="1"/>
</dbReference>
<comment type="caution">
    <text evidence="5">The sequence shown here is derived from an EMBL/GenBank/DDBJ whole genome shotgun (WGS) entry which is preliminary data.</text>
</comment>
<evidence type="ECO:0000256" key="3">
    <source>
        <dbReference type="RuleBase" id="RU003476"/>
    </source>
</evidence>
<dbReference type="PANTHER" id="PTHR43046:SF14">
    <property type="entry name" value="MUTT_NUDIX FAMILY PROTEIN"/>
    <property type="match status" value="1"/>
</dbReference>
<comment type="similarity">
    <text evidence="3">Belongs to the Nudix hydrolase family.</text>
</comment>
<evidence type="ECO:0000259" key="4">
    <source>
        <dbReference type="PROSITE" id="PS51462"/>
    </source>
</evidence>
<dbReference type="PANTHER" id="PTHR43046">
    <property type="entry name" value="GDP-MANNOSE MANNOSYL HYDROLASE"/>
    <property type="match status" value="1"/>
</dbReference>